<keyword evidence="4" id="KW-1185">Reference proteome</keyword>
<accession>A0ABV4T009</accession>
<dbReference type="RefSeq" id="WP_372822957.1">
    <property type="nucleotide sequence ID" value="NZ_JARRIF010000001.1"/>
</dbReference>
<feature type="compositionally biased region" description="Basic and acidic residues" evidence="1">
    <location>
        <begin position="773"/>
        <end position="786"/>
    </location>
</feature>
<evidence type="ECO:0000313" key="4">
    <source>
        <dbReference type="Proteomes" id="UP001571980"/>
    </source>
</evidence>
<keyword evidence="2" id="KW-1133">Transmembrane helix</keyword>
<dbReference type="Proteomes" id="UP001571980">
    <property type="component" value="Unassembled WGS sequence"/>
</dbReference>
<proteinExistence type="predicted"/>
<feature type="transmembrane region" description="Helical" evidence="2">
    <location>
        <begin position="811"/>
        <end position="828"/>
    </location>
</feature>
<organism evidence="3 4">
    <name type="scientific">Pyrococcus kukulkanii</name>
    <dbReference type="NCBI Taxonomy" id="1609559"/>
    <lineage>
        <taxon>Archaea</taxon>
        <taxon>Methanobacteriati</taxon>
        <taxon>Methanobacteriota</taxon>
        <taxon>Thermococci</taxon>
        <taxon>Thermococcales</taxon>
        <taxon>Thermococcaceae</taxon>
        <taxon>Pyrococcus</taxon>
    </lineage>
</organism>
<evidence type="ECO:0000256" key="1">
    <source>
        <dbReference type="SAM" id="MobiDB-lite"/>
    </source>
</evidence>
<dbReference type="EMBL" id="JARRIG010000001">
    <property type="protein sequence ID" value="MFA4803179.1"/>
    <property type="molecule type" value="Genomic_DNA"/>
</dbReference>
<keyword evidence="2" id="KW-0812">Transmembrane</keyword>
<reference evidence="3 4" key="1">
    <citation type="submission" date="2023-03" db="EMBL/GenBank/DDBJ databases">
        <title>Speciation in Pyrococcus: adaptation to high temperature as a mechanism.</title>
        <authorList>
            <person name="Gu J."/>
        </authorList>
    </citation>
    <scope>NUCLEOTIDE SEQUENCE [LARGE SCALE GENOMIC DNA]</scope>
    <source>
        <strain evidence="3 4">LMOA34</strain>
    </source>
</reference>
<protein>
    <recommendedName>
        <fullName evidence="5">CGP-CTERM sorting domain-containing protein</fullName>
    </recommendedName>
</protein>
<evidence type="ECO:0008006" key="5">
    <source>
        <dbReference type="Google" id="ProtNLM"/>
    </source>
</evidence>
<gene>
    <name evidence="3" type="ORF">P8X34_00170</name>
</gene>
<feature type="region of interest" description="Disordered" evidence="1">
    <location>
        <begin position="773"/>
        <end position="805"/>
    </location>
</feature>
<evidence type="ECO:0000256" key="2">
    <source>
        <dbReference type="SAM" id="Phobius"/>
    </source>
</evidence>
<keyword evidence="2" id="KW-0472">Membrane</keyword>
<sequence length="831" mass="94688">MKKNLLILTFIIFAVISPVRAMFLISKVYSGDRIAVIGVYTDEYCNVQRGCAPSGYPTYVFYNGSGFKLAPPWFGSYSILGTINDSLILQRSAERYEIVLYNPFNGSIKRIYTKKPREGEIIWGLAFINGSIYVSVREDYREAHLCRISLNGSPTFLGKVKGLVDGIAFRDYIFIRTKPVSKHYYYHYYILLNDSARWLASGNIWLDYFNGTLLIIRWGNYTINRTLLSMFKLKLIETKSFSMSLGWNGTWYIYHDTSLALTDALYSGEPISLYSENGSFLGHYYLSSPGEGFSYIATRENPIKLEGLTWYVDSYTGEWLFLSGYESFGWPVAFTDSSLYLYAGGDLYIWNLSDGGKRVVRISKENLPLKIVSSKDFVLLYFGRMYSNGGSFNALYAYNGTVIDLVPKLHSLFPNPPEKVVDVVHSLSNGTSVLIYVEEPESEPWECGHLYEFNGTFRYIGRYYPLSWAGIWIVEDDKGLLYTFNGSCIKPLNITGEVAGSYILSGKFRENRTLYVYKEGVKKIATFPPGSHITSASSGVLVVTENESYIVQGFNVYRIPLKLDLRSDVSVNCFKRRCLIAYVRKSDRSRKGEFNLPEFTSTLYILNDEFKKVGEFKGMARVLGHSSSGWVIEVDHWREPSSFYLYNGEFKEILRTEMYRTEAFLIGDYLILSNQSFETYPRQFVYRVNNGTLEFLGIYPSEGTSYLAWNGTLIIGGEGSFWDVIANKSFQVNGTVKGILPWRGGVLVQTDYAIYVYNYKNGEIIQYIPPESPREGGVKECPKENPNKYQPPKTTSSQIEPKTPLRNTPRGLDFMVILVLAIIVIILGRRK</sequence>
<evidence type="ECO:0000313" key="3">
    <source>
        <dbReference type="EMBL" id="MFA4803179.1"/>
    </source>
</evidence>
<name>A0ABV4T009_9EURY</name>
<comment type="caution">
    <text evidence="3">The sequence shown here is derived from an EMBL/GenBank/DDBJ whole genome shotgun (WGS) entry which is preliminary data.</text>
</comment>